<evidence type="ECO:0000313" key="12">
    <source>
        <dbReference type="EMBL" id="SCF37955.1"/>
    </source>
</evidence>
<evidence type="ECO:0000256" key="7">
    <source>
        <dbReference type="ARBA" id="ARBA00022840"/>
    </source>
</evidence>
<evidence type="ECO:0000256" key="1">
    <source>
        <dbReference type="ARBA" id="ARBA00000085"/>
    </source>
</evidence>
<evidence type="ECO:0000256" key="10">
    <source>
        <dbReference type="SAM" id="Phobius"/>
    </source>
</evidence>
<dbReference type="PANTHER" id="PTHR24421">
    <property type="entry name" value="NITRATE/NITRITE SENSOR PROTEIN NARX-RELATED"/>
    <property type="match status" value="1"/>
</dbReference>
<organism evidence="12 13">
    <name type="scientific">Micromonospora mirobrigensis</name>
    <dbReference type="NCBI Taxonomy" id="262898"/>
    <lineage>
        <taxon>Bacteria</taxon>
        <taxon>Bacillati</taxon>
        <taxon>Actinomycetota</taxon>
        <taxon>Actinomycetes</taxon>
        <taxon>Micromonosporales</taxon>
        <taxon>Micromonosporaceae</taxon>
        <taxon>Micromonospora</taxon>
    </lineage>
</organism>
<keyword evidence="10" id="KW-0812">Transmembrane</keyword>
<dbReference type="STRING" id="262898.GA0070564_10732"/>
<dbReference type="GO" id="GO:0016020">
    <property type="term" value="C:membrane"/>
    <property type="evidence" value="ECO:0007669"/>
    <property type="project" value="InterPro"/>
</dbReference>
<dbReference type="InterPro" id="IPR036890">
    <property type="entry name" value="HATPase_C_sf"/>
</dbReference>
<keyword evidence="10" id="KW-0472">Membrane</keyword>
<reference evidence="13" key="1">
    <citation type="submission" date="2016-06" db="EMBL/GenBank/DDBJ databases">
        <authorList>
            <person name="Varghese N."/>
            <person name="Submissions Spin"/>
        </authorList>
    </citation>
    <scope>NUCLEOTIDE SEQUENCE [LARGE SCALE GENOMIC DNA]</scope>
    <source>
        <strain evidence="13">DSM 44830</strain>
    </source>
</reference>
<dbReference type="EC" id="2.7.13.3" evidence="2"/>
<evidence type="ECO:0000256" key="8">
    <source>
        <dbReference type="ARBA" id="ARBA00023012"/>
    </source>
</evidence>
<name>A0A1C4ZYD3_9ACTN</name>
<evidence type="ECO:0000313" key="13">
    <source>
        <dbReference type="Proteomes" id="UP000199504"/>
    </source>
</evidence>
<keyword evidence="13" id="KW-1185">Reference proteome</keyword>
<dbReference type="InterPro" id="IPR050482">
    <property type="entry name" value="Sensor_HK_TwoCompSys"/>
</dbReference>
<dbReference type="Pfam" id="PF07730">
    <property type="entry name" value="HisKA_3"/>
    <property type="match status" value="1"/>
</dbReference>
<evidence type="ECO:0000256" key="9">
    <source>
        <dbReference type="SAM" id="MobiDB-lite"/>
    </source>
</evidence>
<evidence type="ECO:0000256" key="5">
    <source>
        <dbReference type="ARBA" id="ARBA00022741"/>
    </source>
</evidence>
<evidence type="ECO:0000256" key="3">
    <source>
        <dbReference type="ARBA" id="ARBA00022553"/>
    </source>
</evidence>
<dbReference type="CDD" id="cd16917">
    <property type="entry name" value="HATPase_UhpB-NarQ-NarX-like"/>
    <property type="match status" value="1"/>
</dbReference>
<dbReference type="SUPFAM" id="SSF55874">
    <property type="entry name" value="ATPase domain of HSP90 chaperone/DNA topoisomerase II/histidine kinase"/>
    <property type="match status" value="1"/>
</dbReference>
<keyword evidence="6 12" id="KW-0418">Kinase</keyword>
<dbReference type="EMBL" id="FMCX01000007">
    <property type="protein sequence ID" value="SCF37955.1"/>
    <property type="molecule type" value="Genomic_DNA"/>
</dbReference>
<feature type="transmembrane region" description="Helical" evidence="10">
    <location>
        <begin position="37"/>
        <end position="56"/>
    </location>
</feature>
<dbReference type="Proteomes" id="UP000199504">
    <property type="component" value="Unassembled WGS sequence"/>
</dbReference>
<evidence type="ECO:0000259" key="11">
    <source>
        <dbReference type="Pfam" id="PF07730"/>
    </source>
</evidence>
<dbReference type="GO" id="GO:0005524">
    <property type="term" value="F:ATP binding"/>
    <property type="evidence" value="ECO:0007669"/>
    <property type="project" value="UniProtKB-KW"/>
</dbReference>
<sequence>MGWLGRLFDARDTFARVLLLDLSGVGYLLFGTHDGRAPTLTQWVLAVVAFAVVLVLHRRPLVNLLVQAALLALAIQLVDDTTINQVGASWALVELAIWAQRPRTVWLAAALLAVVDLTDSIGDPFRRVLSGVFGLTVEVGLPLLLGLVIRTTGELGRQAADRAAEEQRRRESESRAARAEERSAIARELHDVVAHHVASMVLRVGVARHVLTDLDPRVGAVFDDVHGTGTAALADLRRLVAVLRDPDGVRGDAALTAIEPSAVPAALGAAVDRARQAGITVEADVDPAVGSLDAVRGLAVLRLTQEALTNVAKHAGTSARARLSVAVVDGAVHWEVSDDGRGQVAATVPSVGGHGITGMRERVEVLGGVLAAGPARTGWRVATVLPVVGSRPVVAPAGAPSPASAHAATSAPLPPPPREATLASLPVSPGEAGPAPLPAGPA</sequence>
<gene>
    <name evidence="12" type="ORF">GA0070564_10732</name>
</gene>
<dbReference type="InterPro" id="IPR011712">
    <property type="entry name" value="Sig_transdc_His_kin_sub3_dim/P"/>
</dbReference>
<feature type="compositionally biased region" description="Low complexity" evidence="9">
    <location>
        <begin position="419"/>
        <end position="434"/>
    </location>
</feature>
<dbReference type="AlphaFoldDB" id="A0A1C4ZYD3"/>
<keyword evidence="3" id="KW-0597">Phosphoprotein</keyword>
<keyword evidence="5" id="KW-0547">Nucleotide-binding</keyword>
<keyword evidence="4" id="KW-0808">Transferase</keyword>
<evidence type="ECO:0000256" key="4">
    <source>
        <dbReference type="ARBA" id="ARBA00022679"/>
    </source>
</evidence>
<feature type="region of interest" description="Disordered" evidence="9">
    <location>
        <begin position="396"/>
        <end position="442"/>
    </location>
</feature>
<evidence type="ECO:0000256" key="2">
    <source>
        <dbReference type="ARBA" id="ARBA00012438"/>
    </source>
</evidence>
<evidence type="ECO:0000256" key="6">
    <source>
        <dbReference type="ARBA" id="ARBA00022777"/>
    </source>
</evidence>
<comment type="catalytic activity">
    <reaction evidence="1">
        <text>ATP + protein L-histidine = ADP + protein N-phospho-L-histidine.</text>
        <dbReference type="EC" id="2.7.13.3"/>
    </reaction>
</comment>
<dbReference type="OrthoDB" id="227596at2"/>
<dbReference type="Gene3D" id="3.30.565.10">
    <property type="entry name" value="Histidine kinase-like ATPase, C-terminal domain"/>
    <property type="match status" value="1"/>
</dbReference>
<keyword evidence="7" id="KW-0067">ATP-binding</keyword>
<feature type="compositionally biased region" description="Low complexity" evidence="9">
    <location>
        <begin position="396"/>
        <end position="411"/>
    </location>
</feature>
<keyword evidence="8" id="KW-0902">Two-component regulatory system</keyword>
<dbReference type="PANTHER" id="PTHR24421:SF10">
    <property type="entry name" value="NITRATE_NITRITE SENSOR PROTEIN NARQ"/>
    <property type="match status" value="1"/>
</dbReference>
<feature type="transmembrane region" description="Helical" evidence="10">
    <location>
        <begin position="13"/>
        <end position="30"/>
    </location>
</feature>
<protein>
    <recommendedName>
        <fullName evidence="2">histidine kinase</fullName>
        <ecNumber evidence="2">2.7.13.3</ecNumber>
    </recommendedName>
</protein>
<keyword evidence="10" id="KW-1133">Transmembrane helix</keyword>
<proteinExistence type="predicted"/>
<dbReference type="GO" id="GO:0046983">
    <property type="term" value="F:protein dimerization activity"/>
    <property type="evidence" value="ECO:0007669"/>
    <property type="project" value="InterPro"/>
</dbReference>
<feature type="domain" description="Signal transduction histidine kinase subgroup 3 dimerisation and phosphoacceptor" evidence="11">
    <location>
        <begin position="181"/>
        <end position="246"/>
    </location>
</feature>
<dbReference type="Gene3D" id="1.20.5.1930">
    <property type="match status" value="1"/>
</dbReference>
<feature type="transmembrane region" description="Helical" evidence="10">
    <location>
        <begin position="128"/>
        <end position="149"/>
    </location>
</feature>
<dbReference type="RefSeq" id="WP_091611837.1">
    <property type="nucleotide sequence ID" value="NZ_FMCX01000007.1"/>
</dbReference>
<accession>A0A1C4ZYD3</accession>
<dbReference type="GO" id="GO:0000155">
    <property type="term" value="F:phosphorelay sensor kinase activity"/>
    <property type="evidence" value="ECO:0007669"/>
    <property type="project" value="InterPro"/>
</dbReference>